<keyword evidence="9 11" id="KW-0472">Membrane</keyword>
<dbReference type="GO" id="GO:0008955">
    <property type="term" value="F:peptidoglycan glycosyltransferase activity"/>
    <property type="evidence" value="ECO:0007669"/>
    <property type="project" value="UniProtKB-UniRule"/>
</dbReference>
<name>A0A0K8MAE1_9PROT</name>
<proteinExistence type="inferred from homology"/>
<keyword evidence="13" id="KW-1185">Reference proteome</keyword>
<evidence type="ECO:0000256" key="1">
    <source>
        <dbReference type="ARBA" id="ARBA00004141"/>
    </source>
</evidence>
<dbReference type="InterPro" id="IPR001182">
    <property type="entry name" value="FtsW/RodA"/>
</dbReference>
<evidence type="ECO:0000256" key="6">
    <source>
        <dbReference type="ARBA" id="ARBA00022960"/>
    </source>
</evidence>
<evidence type="ECO:0000256" key="11">
    <source>
        <dbReference type="HAMAP-Rule" id="MF_02079"/>
    </source>
</evidence>
<dbReference type="GO" id="GO:0008360">
    <property type="term" value="P:regulation of cell shape"/>
    <property type="evidence" value="ECO:0007669"/>
    <property type="project" value="UniProtKB-KW"/>
</dbReference>
<protein>
    <recommendedName>
        <fullName evidence="11">Peptidoglycan glycosyltransferase MrdB</fullName>
        <shortName evidence="11">PGT</shortName>
        <ecNumber evidence="11">2.4.99.28</ecNumber>
    </recommendedName>
    <alternativeName>
        <fullName evidence="11">Cell elongation protein RodA</fullName>
    </alternativeName>
    <alternativeName>
        <fullName evidence="11">Cell wall polymerase</fullName>
    </alternativeName>
    <alternativeName>
        <fullName evidence="11">Peptidoglycan polymerase</fullName>
        <shortName evidence="11">PG polymerase</shortName>
    </alternativeName>
</protein>
<dbReference type="STRING" id="1629334.Cva_00048"/>
<keyword evidence="5 11" id="KW-0812">Transmembrane</keyword>
<feature type="transmembrane region" description="Helical" evidence="11">
    <location>
        <begin position="162"/>
        <end position="179"/>
    </location>
</feature>
<dbReference type="EC" id="2.4.99.28" evidence="11"/>
<keyword evidence="8 11" id="KW-1133">Transmembrane helix</keyword>
<evidence type="ECO:0000256" key="8">
    <source>
        <dbReference type="ARBA" id="ARBA00022989"/>
    </source>
</evidence>
<dbReference type="GO" id="GO:0005886">
    <property type="term" value="C:plasma membrane"/>
    <property type="evidence" value="ECO:0007669"/>
    <property type="project" value="UniProtKB-SubCell"/>
</dbReference>
<comment type="caution">
    <text evidence="12">The sequence shown here is derived from an EMBL/GenBank/DDBJ whole genome shotgun (WGS) entry which is preliminary data.</text>
</comment>
<dbReference type="PANTHER" id="PTHR30474:SF1">
    <property type="entry name" value="PEPTIDOGLYCAN GLYCOSYLTRANSFERASE MRDB"/>
    <property type="match status" value="1"/>
</dbReference>
<feature type="transmembrane region" description="Helical" evidence="11">
    <location>
        <begin position="139"/>
        <end position="156"/>
    </location>
</feature>
<dbReference type="EMBL" id="BBVC01000002">
    <property type="protein sequence ID" value="GAO97417.1"/>
    <property type="molecule type" value="Genomic_DNA"/>
</dbReference>
<dbReference type="PANTHER" id="PTHR30474">
    <property type="entry name" value="CELL CYCLE PROTEIN"/>
    <property type="match status" value="1"/>
</dbReference>
<feature type="transmembrane region" description="Helical" evidence="11">
    <location>
        <begin position="186"/>
        <end position="205"/>
    </location>
</feature>
<evidence type="ECO:0000256" key="10">
    <source>
        <dbReference type="ARBA" id="ARBA00023316"/>
    </source>
</evidence>
<reference evidence="12 13" key="1">
    <citation type="submission" date="2015-03" db="EMBL/GenBank/DDBJ databases">
        <title>Caedibacter varicaedens, whole genome shotgun sequence.</title>
        <authorList>
            <person name="Suzuki H."/>
            <person name="Dapper A.L."/>
            <person name="Gibson A.K."/>
            <person name="Jackson C."/>
            <person name="Lee H."/>
            <person name="Pejaver V.R."/>
            <person name="Doak T."/>
            <person name="Lynch M."/>
        </authorList>
    </citation>
    <scope>NUCLEOTIDE SEQUENCE [LARGE SCALE GENOMIC DNA]</scope>
</reference>
<dbReference type="UniPathway" id="UPA00219"/>
<feature type="transmembrane region" description="Helical" evidence="11">
    <location>
        <begin position="76"/>
        <end position="93"/>
    </location>
</feature>
<feature type="transmembrane region" description="Helical" evidence="11">
    <location>
        <begin position="306"/>
        <end position="327"/>
    </location>
</feature>
<feature type="transmembrane region" description="Helical" evidence="11">
    <location>
        <begin position="339"/>
        <end position="362"/>
    </location>
</feature>
<organism evidence="12 13">
    <name type="scientific">Caedimonas varicaedens</name>
    <dbReference type="NCBI Taxonomy" id="1629334"/>
    <lineage>
        <taxon>Bacteria</taxon>
        <taxon>Pseudomonadati</taxon>
        <taxon>Pseudomonadota</taxon>
        <taxon>Alphaproteobacteria</taxon>
        <taxon>Holosporales</taxon>
        <taxon>Caedimonadaceae</taxon>
        <taxon>Caedimonas</taxon>
    </lineage>
</organism>
<evidence type="ECO:0000256" key="2">
    <source>
        <dbReference type="ARBA" id="ARBA00022475"/>
    </source>
</evidence>
<keyword evidence="7 11" id="KW-0573">Peptidoglycan synthesis</keyword>
<dbReference type="NCBIfam" id="TIGR02210">
    <property type="entry name" value="rodA_shape"/>
    <property type="match status" value="1"/>
</dbReference>
<dbReference type="GO" id="GO:0071555">
    <property type="term" value="P:cell wall organization"/>
    <property type="evidence" value="ECO:0007669"/>
    <property type="project" value="UniProtKB-KW"/>
</dbReference>
<dbReference type="GO" id="GO:0032153">
    <property type="term" value="C:cell division site"/>
    <property type="evidence" value="ECO:0007669"/>
    <property type="project" value="TreeGrafter"/>
</dbReference>
<feature type="transmembrane region" description="Helical" evidence="11">
    <location>
        <begin position="50"/>
        <end position="70"/>
    </location>
</feature>
<dbReference type="GO" id="GO:0009252">
    <property type="term" value="P:peptidoglycan biosynthetic process"/>
    <property type="evidence" value="ECO:0007669"/>
    <property type="project" value="UniProtKB-UniRule"/>
</dbReference>
<dbReference type="InterPro" id="IPR011923">
    <property type="entry name" value="RodA/MrdB"/>
</dbReference>
<evidence type="ECO:0000256" key="7">
    <source>
        <dbReference type="ARBA" id="ARBA00022984"/>
    </source>
</evidence>
<evidence type="ECO:0000256" key="4">
    <source>
        <dbReference type="ARBA" id="ARBA00022679"/>
    </source>
</evidence>
<keyword evidence="11" id="KW-0997">Cell inner membrane</keyword>
<feature type="transmembrane region" description="Helical" evidence="11">
    <location>
        <begin position="273"/>
        <end position="294"/>
    </location>
</feature>
<dbReference type="GO" id="GO:0015648">
    <property type="term" value="F:lipid-linked peptidoglycan transporter activity"/>
    <property type="evidence" value="ECO:0007669"/>
    <property type="project" value="TreeGrafter"/>
</dbReference>
<evidence type="ECO:0000313" key="13">
    <source>
        <dbReference type="Proteomes" id="UP000036771"/>
    </source>
</evidence>
<evidence type="ECO:0000256" key="5">
    <source>
        <dbReference type="ARBA" id="ARBA00022692"/>
    </source>
</evidence>
<keyword evidence="4 11" id="KW-0808">Transferase</keyword>
<comment type="subcellular location">
    <subcellularLocation>
        <location evidence="11">Cell inner membrane</location>
        <topology evidence="11">Multi-pass membrane protein</topology>
    </subcellularLocation>
    <subcellularLocation>
        <location evidence="1">Membrane</location>
        <topology evidence="1">Multi-pass membrane protein</topology>
    </subcellularLocation>
</comment>
<keyword evidence="6 11" id="KW-0133">Cell shape</keyword>
<feature type="transmembrane region" description="Helical" evidence="11">
    <location>
        <begin position="15"/>
        <end position="38"/>
    </location>
</feature>
<sequence length="375" mass="41934">MIRFPFSSFQKLRQVNGWIIGILVLIASIGFVVLYSAAGGNFFPWTEKQMIRFLAGLVVLIAIAVIDLRVWLTQSYILYIVSLVMLFAVEIAGRIGMGAQRWIDLYVFNIQPSELIKITLLMALGRYFHEMTLEDIRKLRYLIVPALMTIVPALLVMRQPDLGTAILLLFAGGTIFFVAGIRLWKVMLICVASLSAIPLLWHFMYDYQKERIFTFLDPERDRLGAGYNILQANIALGSGGFLGKGFRSGSQSHLNFLPEKQTDFIFATYCEEFGVLGGAVLLFLYICLIIYGYRVALASRSSYGRLLAMGLTTLLFLYVFINMAMVMRLVPVVGVPLPLVSYGGTAMLTVMMGIGLLMSIAIHRDVRIGRAGTFL</sequence>
<accession>A0A0K8MAE1</accession>
<dbReference type="GO" id="GO:0051301">
    <property type="term" value="P:cell division"/>
    <property type="evidence" value="ECO:0007669"/>
    <property type="project" value="InterPro"/>
</dbReference>
<dbReference type="Pfam" id="PF01098">
    <property type="entry name" value="FTSW_RODA_SPOVE"/>
    <property type="match status" value="1"/>
</dbReference>
<dbReference type="AlphaFoldDB" id="A0A0K8MAE1"/>
<comment type="similarity">
    <text evidence="11">Belongs to the SEDS family. MrdB/RodA subfamily.</text>
</comment>
<evidence type="ECO:0000313" key="12">
    <source>
        <dbReference type="EMBL" id="GAO97417.1"/>
    </source>
</evidence>
<comment type="pathway">
    <text evidence="11">Cell wall biogenesis; peptidoglycan biosynthesis.</text>
</comment>
<keyword evidence="10 11" id="KW-0961">Cell wall biogenesis/degradation</keyword>
<evidence type="ECO:0000256" key="9">
    <source>
        <dbReference type="ARBA" id="ARBA00023136"/>
    </source>
</evidence>
<dbReference type="InterPro" id="IPR018365">
    <property type="entry name" value="Cell_cycle_FtsW-rel_CS"/>
</dbReference>
<evidence type="ECO:0000256" key="3">
    <source>
        <dbReference type="ARBA" id="ARBA00022676"/>
    </source>
</evidence>
<dbReference type="Proteomes" id="UP000036771">
    <property type="component" value="Unassembled WGS sequence"/>
</dbReference>
<keyword evidence="3 11" id="KW-0328">Glycosyltransferase</keyword>
<comment type="catalytic activity">
    <reaction evidence="11">
        <text>[GlcNAc-(1-&gt;4)-Mur2Ac(oyl-L-Ala-gamma-D-Glu-L-Lys-D-Ala-D-Ala)](n)-di-trans,octa-cis-undecaprenyl diphosphate + beta-D-GlcNAc-(1-&gt;4)-Mur2Ac(oyl-L-Ala-gamma-D-Glu-L-Lys-D-Ala-D-Ala)-di-trans,octa-cis-undecaprenyl diphosphate = [GlcNAc-(1-&gt;4)-Mur2Ac(oyl-L-Ala-gamma-D-Glu-L-Lys-D-Ala-D-Ala)](n+1)-di-trans,octa-cis-undecaprenyl diphosphate + di-trans,octa-cis-undecaprenyl diphosphate + H(+)</text>
        <dbReference type="Rhea" id="RHEA:23708"/>
        <dbReference type="Rhea" id="RHEA-COMP:9602"/>
        <dbReference type="Rhea" id="RHEA-COMP:9603"/>
        <dbReference type="ChEBI" id="CHEBI:15378"/>
        <dbReference type="ChEBI" id="CHEBI:58405"/>
        <dbReference type="ChEBI" id="CHEBI:60033"/>
        <dbReference type="ChEBI" id="CHEBI:78435"/>
        <dbReference type="EC" id="2.4.99.28"/>
    </reaction>
</comment>
<dbReference type="HAMAP" id="MF_02079">
    <property type="entry name" value="PGT_RodA"/>
    <property type="match status" value="1"/>
</dbReference>
<dbReference type="PROSITE" id="PS00428">
    <property type="entry name" value="FTSW_RODA_SPOVE"/>
    <property type="match status" value="1"/>
</dbReference>
<gene>
    <name evidence="11 12" type="primary">mrdB</name>
    <name evidence="11" type="synonym">rodA</name>
    <name evidence="12" type="ORF">Cva_00048</name>
</gene>
<comment type="function">
    <text evidence="11">Peptidoglycan polymerase that is essential for cell wall elongation.</text>
</comment>
<keyword evidence="2 11" id="KW-1003">Cell membrane</keyword>